<dbReference type="InterPro" id="IPR050741">
    <property type="entry name" value="Acyl-CoA_dehydrogenase"/>
</dbReference>
<gene>
    <name evidence="6" type="ORF">MU846_11010</name>
</gene>
<sequence length="739" mass="77778">MLSRIRKSQPGPPSISRTAGPALVGVATCSPVELELFSGRADLPRLMTLPYGQLPADEQAFLDGPVQQLLQLADTAAFTRHQRVPQPLFDFMAEKGFFGFQIPTGFGGRPMSALGRSCVIARLTSHSTLLGSLVAMANSGIAELLHMHGTEAQKAHYLPRLARGEQLPCLALTRPFTPAATSAAAAAGQAEGEVFRASDGSVNLRLNFHRRCVPFAPLANLLVLACRLHDPARLLGAAGPRCALILLDTTTSGLVIGNAGPADASGTVIGHEVIVPATALLGERAGGLRSDDTLLAPSPVIQRAVTSAAVAAATLQYTTAAAATYTAVRGQRPSARLGHLAATSYLFEAARVFSCTALDREQSSLVTSRSLAMCMAEAATEAVEHAGELMAEASPRSPVQHSTPGRTAPVIAVLAAAQSKQRMLVALADTSSDGATTPDIITRARSAGASFGVTRLLIALVLALGRGLSRGHLFARLPDTPSVTGRYHRRISRGASRLALLLALAARSRALTPPARNAFAGALDRAATWHYLALATLRRFDADGHPADDLPLVHYSCRYALAQAEHHLGRSTQHLPGLAGTWLRVAGRLAQALNPLSRQPTPRWSRAAAATLWGDLEQQQRLCDAILLPTDTRTGLGALLHASRLRGDTQAIRDKLHQAQRAGRLAPGEPEAQLAQATERMILTRTEAALLRAAHHAGRMALEGEAEAIVKSMAASASPLPASADAAPPRASASATMRK</sequence>
<keyword evidence="7" id="KW-1185">Reference proteome</keyword>
<dbReference type="PANTHER" id="PTHR48083:SF33">
    <property type="entry name" value="ACYL-COENZYME A DEHYDROGENASE"/>
    <property type="match status" value="1"/>
</dbReference>
<dbReference type="InterPro" id="IPR013786">
    <property type="entry name" value="AcylCoA_DH/ox_N"/>
</dbReference>
<dbReference type="InterPro" id="IPR037069">
    <property type="entry name" value="AcylCoA_DH/ox_N_sf"/>
</dbReference>
<evidence type="ECO:0000259" key="5">
    <source>
        <dbReference type="Pfam" id="PF09317"/>
    </source>
</evidence>
<evidence type="ECO:0000313" key="7">
    <source>
        <dbReference type="Proteomes" id="UP001165524"/>
    </source>
</evidence>
<evidence type="ECO:0000256" key="1">
    <source>
        <dbReference type="ARBA" id="ARBA00012033"/>
    </source>
</evidence>
<feature type="domain" description="Acyl-CoA dehydrogenase/oxidase N-terminal" evidence="4">
    <location>
        <begin position="78"/>
        <end position="165"/>
    </location>
</feature>
<dbReference type="InterPro" id="IPR015396">
    <property type="entry name" value="FadE_C"/>
</dbReference>
<dbReference type="Gene3D" id="1.10.540.10">
    <property type="entry name" value="Acyl-CoA dehydrogenase/oxidase, N-terminal domain"/>
    <property type="match status" value="1"/>
</dbReference>
<evidence type="ECO:0000313" key="6">
    <source>
        <dbReference type="EMBL" id="MCK0538238.1"/>
    </source>
</evidence>
<proteinExistence type="predicted"/>
<dbReference type="SUPFAM" id="SSF56645">
    <property type="entry name" value="Acyl-CoA dehydrogenase NM domain-like"/>
    <property type="match status" value="1"/>
</dbReference>
<name>A0ABT0E8S6_9GAMM</name>
<evidence type="ECO:0000259" key="4">
    <source>
        <dbReference type="Pfam" id="PF02771"/>
    </source>
</evidence>
<dbReference type="Gene3D" id="1.20.140.10">
    <property type="entry name" value="Butyryl-CoA Dehydrogenase, subunit A, domain 3"/>
    <property type="match status" value="1"/>
</dbReference>
<dbReference type="Pfam" id="PF09317">
    <property type="entry name" value="ACDH_C"/>
    <property type="match status" value="1"/>
</dbReference>
<feature type="region of interest" description="Disordered" evidence="3">
    <location>
        <begin position="714"/>
        <end position="739"/>
    </location>
</feature>
<dbReference type="Pfam" id="PF02771">
    <property type="entry name" value="Acyl-CoA_dh_N"/>
    <property type="match status" value="1"/>
</dbReference>
<dbReference type="RefSeq" id="WP_246952674.1">
    <property type="nucleotide sequence ID" value="NZ_JALKII010000007.1"/>
</dbReference>
<dbReference type="InterPro" id="IPR009100">
    <property type="entry name" value="AcylCoA_DH/oxidase_NM_dom_sf"/>
</dbReference>
<feature type="domain" description="Acyl-CoA dehydrogenase C-terminal bacterial-type" evidence="5">
    <location>
        <begin position="461"/>
        <end position="699"/>
    </location>
</feature>
<reference evidence="6" key="1">
    <citation type="submission" date="2022-04" db="EMBL/GenBank/DDBJ databases">
        <title>Alcanivorax sp. CY1518 draft genome sequence.</title>
        <authorList>
            <person name="Zhao G."/>
            <person name="An M."/>
        </authorList>
    </citation>
    <scope>NUCLEOTIDE SEQUENCE</scope>
    <source>
        <strain evidence="6">CY1518</strain>
    </source>
</reference>
<keyword evidence="2" id="KW-0560">Oxidoreductase</keyword>
<protein>
    <recommendedName>
        <fullName evidence="1">medium-chain acyl-CoA dehydrogenase</fullName>
        <ecNumber evidence="1">1.3.8.7</ecNumber>
    </recommendedName>
</protein>
<dbReference type="EC" id="1.3.8.7" evidence="1"/>
<evidence type="ECO:0000256" key="2">
    <source>
        <dbReference type="ARBA" id="ARBA00023002"/>
    </source>
</evidence>
<dbReference type="EMBL" id="JALKII010000007">
    <property type="protein sequence ID" value="MCK0538238.1"/>
    <property type="molecule type" value="Genomic_DNA"/>
</dbReference>
<evidence type="ECO:0000256" key="3">
    <source>
        <dbReference type="SAM" id="MobiDB-lite"/>
    </source>
</evidence>
<dbReference type="PANTHER" id="PTHR48083">
    <property type="entry name" value="MEDIUM-CHAIN SPECIFIC ACYL-COA DEHYDROGENASE, MITOCHONDRIAL-RELATED"/>
    <property type="match status" value="1"/>
</dbReference>
<dbReference type="Proteomes" id="UP001165524">
    <property type="component" value="Unassembled WGS sequence"/>
</dbReference>
<organism evidence="6 7">
    <name type="scientific">Alcanivorax quisquiliarum</name>
    <dbReference type="NCBI Taxonomy" id="2933565"/>
    <lineage>
        <taxon>Bacteria</taxon>
        <taxon>Pseudomonadati</taxon>
        <taxon>Pseudomonadota</taxon>
        <taxon>Gammaproteobacteria</taxon>
        <taxon>Oceanospirillales</taxon>
        <taxon>Alcanivoracaceae</taxon>
        <taxon>Alcanivorax</taxon>
    </lineage>
</organism>
<dbReference type="InterPro" id="IPR046373">
    <property type="entry name" value="Acyl-CoA_Oxase/DH_mid-dom_sf"/>
</dbReference>
<dbReference type="Gene3D" id="2.40.110.10">
    <property type="entry name" value="Butyryl-CoA Dehydrogenase, subunit A, domain 2"/>
    <property type="match status" value="1"/>
</dbReference>
<accession>A0ABT0E8S6</accession>
<comment type="caution">
    <text evidence="6">The sequence shown here is derived from an EMBL/GenBank/DDBJ whole genome shotgun (WGS) entry which is preliminary data.</text>
</comment>